<dbReference type="SUPFAM" id="SSF52266">
    <property type="entry name" value="SGNH hydrolase"/>
    <property type="match status" value="1"/>
</dbReference>
<dbReference type="EMBL" id="HBGY01029902">
    <property type="protein sequence ID" value="CAD9606821.1"/>
    <property type="molecule type" value="Transcribed_RNA"/>
</dbReference>
<evidence type="ECO:0000259" key="2">
    <source>
        <dbReference type="Pfam" id="PF13472"/>
    </source>
</evidence>
<dbReference type="InterPro" id="IPR013830">
    <property type="entry name" value="SGNH_hydro"/>
</dbReference>
<proteinExistence type="predicted"/>
<dbReference type="AlphaFoldDB" id="A0A7S2LHR7"/>
<name>A0A7S2LHR7_9STRA</name>
<accession>A0A7S2LHR7</accession>
<keyword evidence="1" id="KW-1133">Transmembrane helix</keyword>
<keyword evidence="1" id="KW-0472">Membrane</keyword>
<organism evidence="3">
    <name type="scientific">Leptocylindrus danicus</name>
    <dbReference type="NCBI Taxonomy" id="163516"/>
    <lineage>
        <taxon>Eukaryota</taxon>
        <taxon>Sar</taxon>
        <taxon>Stramenopiles</taxon>
        <taxon>Ochrophyta</taxon>
        <taxon>Bacillariophyta</taxon>
        <taxon>Coscinodiscophyceae</taxon>
        <taxon>Chaetocerotophycidae</taxon>
        <taxon>Leptocylindrales</taxon>
        <taxon>Leptocylindraceae</taxon>
        <taxon>Leptocylindrus</taxon>
    </lineage>
</organism>
<dbReference type="Gene3D" id="3.40.50.1110">
    <property type="entry name" value="SGNH hydrolase"/>
    <property type="match status" value="1"/>
</dbReference>
<sequence>MNSLEIEVSDESERLKNVDEEFSTSSAAAAAQSSSKSPQFSGMLTNTNDDSFVCFVMEYVYERHLQTRKGRCLLLLLFLFSGAMVVVFQPNKNSVEIPMHDFSDIESPTDLEQAEVIVESWCREDADVCRCGDPLKPAQRDERHQERHEYLTNIGIPNYVRSVDSQDLVFLGDSITQNMLGSYIDVLKRFKYTEDVNVFNQYFSLKGGGKINGLALGIAGDQSPHLLWRIQNGELPETLNPKVFWLLIGINDLGLGKCSAESVVIGVLGVVEEIMTRKPSSKVVINGLLPFSENRNARLGKQWERILAINEQLQLFAEKHDRTEYFDATNIFVEKDDGGNTKVNTDIMPDKLHPNHIGYSMWFEKIAEKYFTLSFDN</sequence>
<evidence type="ECO:0000256" key="1">
    <source>
        <dbReference type="SAM" id="Phobius"/>
    </source>
</evidence>
<dbReference type="GO" id="GO:0004622">
    <property type="term" value="F:phosphatidylcholine lysophospholipase activity"/>
    <property type="evidence" value="ECO:0007669"/>
    <property type="project" value="TreeGrafter"/>
</dbReference>
<dbReference type="InterPro" id="IPR036514">
    <property type="entry name" value="SGNH_hydro_sf"/>
</dbReference>
<keyword evidence="1" id="KW-0812">Transmembrane</keyword>
<dbReference type="InterPro" id="IPR051532">
    <property type="entry name" value="Ester_Hydrolysis_Enzymes"/>
</dbReference>
<dbReference type="Pfam" id="PF13472">
    <property type="entry name" value="Lipase_GDSL_2"/>
    <property type="match status" value="1"/>
</dbReference>
<gene>
    <name evidence="3" type="ORF">LDAN0321_LOCUS18583</name>
</gene>
<reference evidence="3" key="1">
    <citation type="submission" date="2021-01" db="EMBL/GenBank/DDBJ databases">
        <authorList>
            <person name="Corre E."/>
            <person name="Pelletier E."/>
            <person name="Niang G."/>
            <person name="Scheremetjew M."/>
            <person name="Finn R."/>
            <person name="Kale V."/>
            <person name="Holt S."/>
            <person name="Cochrane G."/>
            <person name="Meng A."/>
            <person name="Brown T."/>
            <person name="Cohen L."/>
        </authorList>
    </citation>
    <scope>NUCLEOTIDE SEQUENCE</scope>
    <source>
        <strain evidence="3">B650</strain>
    </source>
</reference>
<dbReference type="PANTHER" id="PTHR30383:SF32">
    <property type="entry name" value="SGNH-HYDROLASE"/>
    <property type="match status" value="1"/>
</dbReference>
<feature type="transmembrane region" description="Helical" evidence="1">
    <location>
        <begin position="72"/>
        <end position="90"/>
    </location>
</feature>
<feature type="domain" description="SGNH hydrolase-type esterase" evidence="2">
    <location>
        <begin position="170"/>
        <end position="359"/>
    </location>
</feature>
<dbReference type="PANTHER" id="PTHR30383">
    <property type="entry name" value="THIOESTERASE 1/PROTEASE 1/LYSOPHOSPHOLIPASE L1"/>
    <property type="match status" value="1"/>
</dbReference>
<evidence type="ECO:0000313" key="3">
    <source>
        <dbReference type="EMBL" id="CAD9606821.1"/>
    </source>
</evidence>
<protein>
    <recommendedName>
        <fullName evidence="2">SGNH hydrolase-type esterase domain-containing protein</fullName>
    </recommendedName>
</protein>